<dbReference type="RefSeq" id="WP_109216233.1">
    <property type="nucleotide sequence ID" value="NZ_CAJLEE010000102.1"/>
</dbReference>
<dbReference type="AlphaFoldDB" id="A0A2V1JMQ0"/>
<dbReference type="PANTHER" id="PTHR30346">
    <property type="entry name" value="TRANSCRIPTIONAL DUAL REGULATOR HCAR-RELATED"/>
    <property type="match status" value="1"/>
</dbReference>
<dbReference type="Gene3D" id="3.40.190.10">
    <property type="entry name" value="Periplasmic binding protein-like II"/>
    <property type="match status" value="2"/>
</dbReference>
<dbReference type="GO" id="GO:0032993">
    <property type="term" value="C:protein-DNA complex"/>
    <property type="evidence" value="ECO:0007669"/>
    <property type="project" value="TreeGrafter"/>
</dbReference>
<accession>A0A2V1JMQ0</accession>
<dbReference type="SUPFAM" id="SSF53850">
    <property type="entry name" value="Periplasmic binding protein-like II"/>
    <property type="match status" value="1"/>
</dbReference>
<evidence type="ECO:0000256" key="1">
    <source>
        <dbReference type="ARBA" id="ARBA00009437"/>
    </source>
</evidence>
<keyword evidence="2" id="KW-0805">Transcription regulation</keyword>
<dbReference type="InterPro" id="IPR036388">
    <property type="entry name" value="WH-like_DNA-bd_sf"/>
</dbReference>
<dbReference type="PROSITE" id="PS50931">
    <property type="entry name" value="HTH_LYSR"/>
    <property type="match status" value="1"/>
</dbReference>
<comment type="similarity">
    <text evidence="1">Belongs to the LysR transcriptional regulatory family.</text>
</comment>
<dbReference type="Proteomes" id="UP000245288">
    <property type="component" value="Unassembled WGS sequence"/>
</dbReference>
<evidence type="ECO:0000256" key="3">
    <source>
        <dbReference type="ARBA" id="ARBA00023125"/>
    </source>
</evidence>
<dbReference type="FunFam" id="1.10.10.10:FF:000001">
    <property type="entry name" value="LysR family transcriptional regulator"/>
    <property type="match status" value="1"/>
</dbReference>
<dbReference type="EMBL" id="JRFU01000134">
    <property type="protein sequence ID" value="PWE86050.1"/>
    <property type="molecule type" value="Genomic_DNA"/>
</dbReference>
<protein>
    <recommendedName>
        <fullName evidence="5">HTH lysR-type domain-containing protein</fullName>
    </recommendedName>
</protein>
<dbReference type="InterPro" id="IPR036390">
    <property type="entry name" value="WH_DNA-bd_sf"/>
</dbReference>
<dbReference type="InterPro" id="IPR005119">
    <property type="entry name" value="LysR_subst-bd"/>
</dbReference>
<proteinExistence type="inferred from homology"/>
<comment type="caution">
    <text evidence="6">The sequence shown here is derived from an EMBL/GenBank/DDBJ whole genome shotgun (WGS) entry which is preliminary data.</text>
</comment>
<keyword evidence="4" id="KW-0804">Transcription</keyword>
<dbReference type="OrthoDB" id="1652954at2"/>
<evidence type="ECO:0000313" key="6">
    <source>
        <dbReference type="EMBL" id="PWE86050.1"/>
    </source>
</evidence>
<gene>
    <name evidence="6" type="ORF">LG34_12240</name>
</gene>
<organism evidence="6 7">
    <name type="scientific">Eubacterium ramulus</name>
    <dbReference type="NCBI Taxonomy" id="39490"/>
    <lineage>
        <taxon>Bacteria</taxon>
        <taxon>Bacillati</taxon>
        <taxon>Bacillota</taxon>
        <taxon>Clostridia</taxon>
        <taxon>Eubacteriales</taxon>
        <taxon>Eubacteriaceae</taxon>
        <taxon>Eubacterium</taxon>
    </lineage>
</organism>
<dbReference type="GO" id="GO:0003677">
    <property type="term" value="F:DNA binding"/>
    <property type="evidence" value="ECO:0007669"/>
    <property type="project" value="UniProtKB-KW"/>
</dbReference>
<keyword evidence="3" id="KW-0238">DNA-binding</keyword>
<dbReference type="PANTHER" id="PTHR30346:SF0">
    <property type="entry name" value="HCA OPERON TRANSCRIPTIONAL ACTIVATOR HCAR"/>
    <property type="match status" value="1"/>
</dbReference>
<dbReference type="PRINTS" id="PR00039">
    <property type="entry name" value="HTHLYSR"/>
</dbReference>
<feature type="domain" description="HTH lysR-type" evidence="5">
    <location>
        <begin position="1"/>
        <end position="58"/>
    </location>
</feature>
<dbReference type="SUPFAM" id="SSF46785">
    <property type="entry name" value="Winged helix' DNA-binding domain"/>
    <property type="match status" value="1"/>
</dbReference>
<evidence type="ECO:0000313" key="7">
    <source>
        <dbReference type="Proteomes" id="UP000245288"/>
    </source>
</evidence>
<reference evidence="6 7" key="1">
    <citation type="submission" date="2014-09" db="EMBL/GenBank/DDBJ databases">
        <title>Butyrate-producing bacteria isolated from human gut.</title>
        <authorList>
            <person name="Zhang Q."/>
            <person name="Zhao L."/>
        </authorList>
    </citation>
    <scope>NUCLEOTIDE SEQUENCE [LARGE SCALE GENOMIC DNA]</scope>
    <source>
        <strain evidence="6 7">21</strain>
    </source>
</reference>
<evidence type="ECO:0000256" key="4">
    <source>
        <dbReference type="ARBA" id="ARBA00023163"/>
    </source>
</evidence>
<dbReference type="Pfam" id="PF00126">
    <property type="entry name" value="HTH_1"/>
    <property type="match status" value="1"/>
</dbReference>
<sequence length="295" mass="33383">MNDLQIEYFLAAARNMSFSKAAQELFVSQPAISRQILALEQELGCPLFERLNRGIVLTANGEMFYDFFERYRTELSDLKLRAKLSLENKNRVIHLGVLNNWNISGIILPVLREFARQYPDIKVEVNSYEPRSSQEALQSGKEDVIVTIEPKILNIQGIMHAKVIDLPRVLIYSTANLPDPGKKLTPYDFREDEFLTVAGEDNDFVTDLIRSVCKPYGFTPKIQPVHSTDAMIMGVQCGLGVAVTDAWSRALDNPGFASLVLESTHPLSVVWKNEEKDPAIDCFVELLKTSIQQYR</sequence>
<dbReference type="Gene3D" id="1.10.10.10">
    <property type="entry name" value="Winged helix-like DNA-binding domain superfamily/Winged helix DNA-binding domain"/>
    <property type="match status" value="1"/>
</dbReference>
<evidence type="ECO:0000259" key="5">
    <source>
        <dbReference type="PROSITE" id="PS50931"/>
    </source>
</evidence>
<dbReference type="InterPro" id="IPR000847">
    <property type="entry name" value="LysR_HTH_N"/>
</dbReference>
<dbReference type="GO" id="GO:0003700">
    <property type="term" value="F:DNA-binding transcription factor activity"/>
    <property type="evidence" value="ECO:0007669"/>
    <property type="project" value="InterPro"/>
</dbReference>
<evidence type="ECO:0000256" key="2">
    <source>
        <dbReference type="ARBA" id="ARBA00023015"/>
    </source>
</evidence>
<name>A0A2V1JMQ0_EUBRA</name>
<dbReference type="Pfam" id="PF03466">
    <property type="entry name" value="LysR_substrate"/>
    <property type="match status" value="1"/>
</dbReference>
<keyword evidence="7" id="KW-1185">Reference proteome</keyword>